<reference evidence="2 3" key="1">
    <citation type="journal article" date="2018" name="Mol. Biol. Evol.">
        <title>Broad Genomic Sampling Reveals a Smut Pathogenic Ancestry of the Fungal Clade Ustilaginomycotina.</title>
        <authorList>
            <person name="Kijpornyongpan T."/>
            <person name="Mondo S.J."/>
            <person name="Barry K."/>
            <person name="Sandor L."/>
            <person name="Lee J."/>
            <person name="Lipzen A."/>
            <person name="Pangilinan J."/>
            <person name="LaButti K."/>
            <person name="Hainaut M."/>
            <person name="Henrissat B."/>
            <person name="Grigoriev I.V."/>
            <person name="Spatafora J.W."/>
            <person name="Aime M.C."/>
        </authorList>
    </citation>
    <scope>NUCLEOTIDE SEQUENCE [LARGE SCALE GENOMIC DNA]</scope>
    <source>
        <strain evidence="2 3">MCA 4186</strain>
    </source>
</reference>
<organism evidence="2 3">
    <name type="scientific">Tilletiopsis washingtonensis</name>
    <dbReference type="NCBI Taxonomy" id="58919"/>
    <lineage>
        <taxon>Eukaryota</taxon>
        <taxon>Fungi</taxon>
        <taxon>Dikarya</taxon>
        <taxon>Basidiomycota</taxon>
        <taxon>Ustilaginomycotina</taxon>
        <taxon>Exobasidiomycetes</taxon>
        <taxon>Entylomatales</taxon>
        <taxon>Entylomatales incertae sedis</taxon>
        <taxon>Tilletiopsis</taxon>
    </lineage>
</organism>
<proteinExistence type="predicted"/>
<dbReference type="AlphaFoldDB" id="A0A316Z9K1"/>
<dbReference type="EMBL" id="KZ819294">
    <property type="protein sequence ID" value="PWN97684.1"/>
    <property type="molecule type" value="Genomic_DNA"/>
</dbReference>
<accession>A0A316Z9K1</accession>
<dbReference type="Proteomes" id="UP000245946">
    <property type="component" value="Unassembled WGS sequence"/>
</dbReference>
<feature type="compositionally biased region" description="Low complexity" evidence="1">
    <location>
        <begin position="19"/>
        <end position="42"/>
    </location>
</feature>
<sequence length="421" mass="45619">MPAARRPKAEASGSGPGPGSVALAAARRSASSSSSTAPALDATSTVPLPLPVLLQHLTSHHTLRLAEALPIAGGLVRAKLHAPRELCALSPMALQDAGIAKDDEEKQRRVCAVFGRGKVAKSKLPKPIDDATLAREYGSTSTLGSAEAEQGLQLSYDFAPVLDPADLETRYIHINRAVVLCAWAEVLLERLGFERREALSLAHAYIQRTSAARARTLGLPHASSAAADEVGPSQPHFVLMRVKLPLMKLGNGEWRALSEGSVVSPDRAFNYLRKSLSQNLPRLYGALVLLADSWLEPGKTDLEGSDASAEMLHARAWSFYCDFRPETGGEWGKKETVHLGKVLELRKAQQEPKEEKKESKLDLEETLLDDWMADDEELAQELKEDLSAAEPGLSAAQVKHEREADAADDDAAQDVKRVKLE</sequence>
<evidence type="ECO:0000313" key="3">
    <source>
        <dbReference type="Proteomes" id="UP000245946"/>
    </source>
</evidence>
<feature type="region of interest" description="Disordered" evidence="1">
    <location>
        <begin position="1"/>
        <end position="42"/>
    </location>
</feature>
<protein>
    <submittedName>
        <fullName evidence="2">Uncharacterized protein</fullName>
    </submittedName>
</protein>
<gene>
    <name evidence="2" type="ORF">FA09DRAFT_339175</name>
</gene>
<dbReference type="GeneID" id="37271732"/>
<evidence type="ECO:0000313" key="2">
    <source>
        <dbReference type="EMBL" id="PWN97684.1"/>
    </source>
</evidence>
<feature type="region of interest" description="Disordered" evidence="1">
    <location>
        <begin position="388"/>
        <end position="421"/>
    </location>
</feature>
<evidence type="ECO:0000256" key="1">
    <source>
        <dbReference type="SAM" id="MobiDB-lite"/>
    </source>
</evidence>
<dbReference type="OrthoDB" id="514070at2759"/>
<name>A0A316Z9K1_9BASI</name>
<dbReference type="RefSeq" id="XP_025597963.1">
    <property type="nucleotide sequence ID" value="XM_025744188.1"/>
</dbReference>
<keyword evidence="3" id="KW-1185">Reference proteome</keyword>